<reference evidence="1 2" key="1">
    <citation type="submission" date="2017-05" db="EMBL/GenBank/DDBJ databases">
        <title>De novo genome assembly of Deniococcus indicus strain DR1.</title>
        <authorList>
            <person name="Chauhan D."/>
            <person name="Yennamalli R.M."/>
            <person name="Priyadarshini R."/>
        </authorList>
    </citation>
    <scope>NUCLEOTIDE SEQUENCE [LARGE SCALE GENOMIC DNA]</scope>
    <source>
        <strain evidence="1 2">DR1</strain>
    </source>
</reference>
<sequence length="213" mass="23503">MPATPDTRHPPEALHVTTPAQADALMDFTYGARLLEQFLTPTTASSAAYALNEPANRVTYHVCKLRDCGLLRVAGHHGKRVQYVAAARTFHVPRTLVQLDEPLTVIGPAMREITAAYAHAILDWQTRQGHPGSGDDLTIHLGRGAPDTRTDTGVFAPAMRMRTVQLRPQQYRAAQDAINDILDRLNTDEPGETEDTRTSTFVLLTFKGQLHLT</sequence>
<dbReference type="EMBL" id="NHMK01000009">
    <property type="protein sequence ID" value="OWL97514.1"/>
    <property type="molecule type" value="Genomic_DNA"/>
</dbReference>
<accession>A0A246BPE2</accession>
<dbReference type="OrthoDB" id="65006at2"/>
<evidence type="ECO:0000313" key="1">
    <source>
        <dbReference type="EMBL" id="OWL97514.1"/>
    </source>
</evidence>
<organism evidence="1 2">
    <name type="scientific">Deinococcus indicus</name>
    <dbReference type="NCBI Taxonomy" id="223556"/>
    <lineage>
        <taxon>Bacteria</taxon>
        <taxon>Thermotogati</taxon>
        <taxon>Deinococcota</taxon>
        <taxon>Deinococci</taxon>
        <taxon>Deinococcales</taxon>
        <taxon>Deinococcaceae</taxon>
        <taxon>Deinococcus</taxon>
    </lineage>
</organism>
<keyword evidence="2" id="KW-1185">Reference proteome</keyword>
<proteinExistence type="predicted"/>
<protein>
    <submittedName>
        <fullName evidence="1">Uncharacterized protein</fullName>
    </submittedName>
</protein>
<name>A0A246BPE2_9DEIO</name>
<dbReference type="AlphaFoldDB" id="A0A246BPE2"/>
<comment type="caution">
    <text evidence="1">The sequence shown here is derived from an EMBL/GenBank/DDBJ whole genome shotgun (WGS) entry which is preliminary data.</text>
</comment>
<dbReference type="RefSeq" id="WP_088247330.1">
    <property type="nucleotide sequence ID" value="NZ_NHMK01000009.1"/>
</dbReference>
<gene>
    <name evidence="1" type="ORF">CBQ26_04315</name>
</gene>
<evidence type="ECO:0000313" key="2">
    <source>
        <dbReference type="Proteomes" id="UP000197208"/>
    </source>
</evidence>
<dbReference type="Proteomes" id="UP000197208">
    <property type="component" value="Unassembled WGS sequence"/>
</dbReference>